<evidence type="ECO:0000313" key="3">
    <source>
        <dbReference type="Proteomes" id="UP000299102"/>
    </source>
</evidence>
<dbReference type="OrthoDB" id="7454817at2759"/>
<accession>A0A4C1XER0</accession>
<keyword evidence="1" id="KW-0472">Membrane</keyword>
<keyword evidence="3" id="KW-1185">Reference proteome</keyword>
<dbReference type="Proteomes" id="UP000299102">
    <property type="component" value="Unassembled WGS sequence"/>
</dbReference>
<organism evidence="2 3">
    <name type="scientific">Eumeta variegata</name>
    <name type="common">Bagworm moth</name>
    <name type="synonym">Eumeta japonica</name>
    <dbReference type="NCBI Taxonomy" id="151549"/>
    <lineage>
        <taxon>Eukaryota</taxon>
        <taxon>Metazoa</taxon>
        <taxon>Ecdysozoa</taxon>
        <taxon>Arthropoda</taxon>
        <taxon>Hexapoda</taxon>
        <taxon>Insecta</taxon>
        <taxon>Pterygota</taxon>
        <taxon>Neoptera</taxon>
        <taxon>Endopterygota</taxon>
        <taxon>Lepidoptera</taxon>
        <taxon>Glossata</taxon>
        <taxon>Ditrysia</taxon>
        <taxon>Tineoidea</taxon>
        <taxon>Psychidae</taxon>
        <taxon>Oiketicinae</taxon>
        <taxon>Eumeta</taxon>
    </lineage>
</organism>
<reference evidence="2 3" key="1">
    <citation type="journal article" date="2019" name="Commun. Biol.">
        <title>The bagworm genome reveals a unique fibroin gene that provides high tensile strength.</title>
        <authorList>
            <person name="Kono N."/>
            <person name="Nakamura H."/>
            <person name="Ohtoshi R."/>
            <person name="Tomita M."/>
            <person name="Numata K."/>
            <person name="Arakawa K."/>
        </authorList>
    </citation>
    <scope>NUCLEOTIDE SEQUENCE [LARGE SCALE GENOMIC DNA]</scope>
</reference>
<dbReference type="AlphaFoldDB" id="A0A4C1XER0"/>
<evidence type="ECO:0000256" key="1">
    <source>
        <dbReference type="SAM" id="Phobius"/>
    </source>
</evidence>
<comment type="caution">
    <text evidence="2">The sequence shown here is derived from an EMBL/GenBank/DDBJ whole genome shotgun (WGS) entry which is preliminary data.</text>
</comment>
<feature type="transmembrane region" description="Helical" evidence="1">
    <location>
        <begin position="73"/>
        <end position="94"/>
    </location>
</feature>
<protein>
    <submittedName>
        <fullName evidence="2">Uncharacterized protein</fullName>
    </submittedName>
</protein>
<proteinExistence type="predicted"/>
<keyword evidence="1" id="KW-0812">Transmembrane</keyword>
<keyword evidence="1" id="KW-1133">Transmembrane helix</keyword>
<feature type="transmembrane region" description="Helical" evidence="1">
    <location>
        <begin position="106"/>
        <end position="127"/>
    </location>
</feature>
<name>A0A4C1XER0_EUMVA</name>
<gene>
    <name evidence="2" type="ORF">EVAR_3113_1</name>
</gene>
<evidence type="ECO:0000313" key="2">
    <source>
        <dbReference type="EMBL" id="GBP62411.1"/>
    </source>
</evidence>
<feature type="transmembrane region" description="Helical" evidence="1">
    <location>
        <begin position="41"/>
        <end position="61"/>
    </location>
</feature>
<sequence length="129" mass="14104">MIASLHNNTGLLTQERELSTRHLHVLAGCPLALHWAVAFSYHLMSFVALVLLPALIAIVLIERDHTLDRMDFLVQLWMLMVVGGAAVLAFVYAVSCALSARSSNVLLLSVLLVFGASSALFLAWLFASR</sequence>
<dbReference type="EMBL" id="BGZK01000841">
    <property type="protein sequence ID" value="GBP62411.1"/>
    <property type="molecule type" value="Genomic_DNA"/>
</dbReference>